<evidence type="ECO:0000313" key="1">
    <source>
        <dbReference type="EMBL" id="RMI08764.1"/>
    </source>
</evidence>
<gene>
    <name evidence="1" type="ORF">EBM89_13145</name>
</gene>
<organism evidence="1 2">
    <name type="scientific">Cellulomonas triticagri</name>
    <dbReference type="NCBI Taxonomy" id="2483352"/>
    <lineage>
        <taxon>Bacteria</taxon>
        <taxon>Bacillati</taxon>
        <taxon>Actinomycetota</taxon>
        <taxon>Actinomycetes</taxon>
        <taxon>Micrococcales</taxon>
        <taxon>Cellulomonadaceae</taxon>
        <taxon>Cellulomonas</taxon>
    </lineage>
</organism>
<evidence type="ECO:0000313" key="2">
    <source>
        <dbReference type="Proteomes" id="UP000269289"/>
    </source>
</evidence>
<comment type="caution">
    <text evidence="1">The sequence shown here is derived from an EMBL/GenBank/DDBJ whole genome shotgun (WGS) entry which is preliminary data.</text>
</comment>
<keyword evidence="2" id="KW-1185">Reference proteome</keyword>
<dbReference type="Gene3D" id="3.10.450.530">
    <property type="entry name" value="Ribonuclease toxin, BrnT, of type II toxin-antitoxin system"/>
    <property type="match status" value="1"/>
</dbReference>
<dbReference type="InterPro" id="IPR038573">
    <property type="entry name" value="BrnT_sf"/>
</dbReference>
<protein>
    <submittedName>
        <fullName evidence="1">BrnT family toxin</fullName>
    </submittedName>
</protein>
<sequence>MWCDDREITWTPGAEAHIARHGLRPQDADEAVHRRVVRFGGRGGTTVVVGRTTSGRALLVVVAPRRDGTAGVVTARDLSPGERRALRRKET</sequence>
<name>A0A3M2J7C0_9CELL</name>
<reference evidence="1 2" key="1">
    <citation type="submission" date="2018-10" db="EMBL/GenBank/DDBJ databases">
        <title>Isolation, diversity and antifungal activity of actinobacteria from wheat.</title>
        <authorList>
            <person name="Han C."/>
        </authorList>
    </citation>
    <scope>NUCLEOTIDE SEQUENCE [LARGE SCALE GENOMIC DNA]</scope>
    <source>
        <strain evidence="1 2">NEAU-YY56</strain>
    </source>
</reference>
<dbReference type="AlphaFoldDB" id="A0A3M2J7C0"/>
<dbReference type="Proteomes" id="UP000269289">
    <property type="component" value="Unassembled WGS sequence"/>
</dbReference>
<accession>A0A3M2J7C0</accession>
<dbReference type="EMBL" id="RFFI01000072">
    <property type="protein sequence ID" value="RMI08764.1"/>
    <property type="molecule type" value="Genomic_DNA"/>
</dbReference>
<proteinExistence type="predicted"/>